<dbReference type="UniPathway" id="UPA00253">
    <property type="reaction ID" value="UER00332"/>
</dbReference>
<keyword evidence="5 10" id="KW-0548">Nucleotidyltransferase</keyword>
<evidence type="ECO:0000256" key="3">
    <source>
        <dbReference type="ARBA" id="ARBA00022642"/>
    </source>
</evidence>
<keyword evidence="8 10" id="KW-0520">NAD</keyword>
<dbReference type="PATRIC" id="fig|135826.4.peg.384"/>
<dbReference type="Gene3D" id="3.40.50.620">
    <property type="entry name" value="HUPs"/>
    <property type="match status" value="1"/>
</dbReference>
<evidence type="ECO:0000313" key="13">
    <source>
        <dbReference type="Proteomes" id="UP000031950"/>
    </source>
</evidence>
<evidence type="ECO:0000256" key="2">
    <source>
        <dbReference type="ARBA" id="ARBA00005019"/>
    </source>
</evidence>
<keyword evidence="3 10" id="KW-0662">Pyridine nucleotide biosynthesis</keyword>
<dbReference type="CDD" id="cd02165">
    <property type="entry name" value="NMNAT"/>
    <property type="match status" value="1"/>
</dbReference>
<comment type="function">
    <text evidence="1 10">Catalyzes the reversible adenylation of nicotinate mononucleotide (NaMN) to nicotinic acid adenine dinucleotide (NaAD).</text>
</comment>
<dbReference type="RefSeq" id="WP_235420643.1">
    <property type="nucleotide sequence ID" value="NZ_JXRQ01000008.1"/>
</dbReference>
<comment type="pathway">
    <text evidence="2 10">Cofactor biosynthesis; NAD(+) biosynthesis; deamido-NAD(+) from nicotinate D-ribonucleotide: step 1/1.</text>
</comment>
<dbReference type="NCBIfam" id="NF000841">
    <property type="entry name" value="PRK00071.1-4"/>
    <property type="match status" value="1"/>
</dbReference>
<dbReference type="EMBL" id="JXRQ01000008">
    <property type="protein sequence ID" value="KIL53404.1"/>
    <property type="molecule type" value="Genomic_DNA"/>
</dbReference>
<evidence type="ECO:0000256" key="6">
    <source>
        <dbReference type="ARBA" id="ARBA00022741"/>
    </source>
</evidence>
<sequence length="183" mass="21049">MGGTFDPIHIAHLIMANEAYHALSLDEVRFLPNAVPPHKKLSSQTSVEDRCRLIEKSIEDVPYFKLDLTEIQREGTSYTFDTISHLTHHEPDTAFFFIIGGDMIESLQTWHRIEELMCLVTFAGFERPGYQSGQADHVTMISGPVMELSSTVIRKRLAEKQDCRYLIHDRAYRYILEEGLYEA</sequence>
<organism evidence="12 13">
    <name type="scientific">Jeotgalibacillus alimentarius</name>
    <dbReference type="NCBI Taxonomy" id="135826"/>
    <lineage>
        <taxon>Bacteria</taxon>
        <taxon>Bacillati</taxon>
        <taxon>Bacillota</taxon>
        <taxon>Bacilli</taxon>
        <taxon>Bacillales</taxon>
        <taxon>Caryophanaceae</taxon>
        <taxon>Jeotgalibacillus</taxon>
    </lineage>
</organism>
<dbReference type="NCBIfam" id="NF000840">
    <property type="entry name" value="PRK00071.1-3"/>
    <property type="match status" value="1"/>
</dbReference>
<dbReference type="GO" id="GO:0004515">
    <property type="term" value="F:nicotinate-nucleotide adenylyltransferase activity"/>
    <property type="evidence" value="ECO:0007669"/>
    <property type="project" value="UniProtKB-UniRule"/>
</dbReference>
<keyword evidence="7 10" id="KW-0067">ATP-binding</keyword>
<evidence type="ECO:0000256" key="4">
    <source>
        <dbReference type="ARBA" id="ARBA00022679"/>
    </source>
</evidence>
<dbReference type="EC" id="2.7.7.18" evidence="10"/>
<evidence type="ECO:0000256" key="8">
    <source>
        <dbReference type="ARBA" id="ARBA00023027"/>
    </source>
</evidence>
<comment type="catalytic activity">
    <reaction evidence="9 10">
        <text>nicotinate beta-D-ribonucleotide + ATP + H(+) = deamido-NAD(+) + diphosphate</text>
        <dbReference type="Rhea" id="RHEA:22860"/>
        <dbReference type="ChEBI" id="CHEBI:15378"/>
        <dbReference type="ChEBI" id="CHEBI:30616"/>
        <dbReference type="ChEBI" id="CHEBI:33019"/>
        <dbReference type="ChEBI" id="CHEBI:57502"/>
        <dbReference type="ChEBI" id="CHEBI:58437"/>
        <dbReference type="EC" id="2.7.7.18"/>
    </reaction>
</comment>
<dbReference type="PANTHER" id="PTHR39321:SF3">
    <property type="entry name" value="PHOSPHOPANTETHEINE ADENYLYLTRANSFERASE"/>
    <property type="match status" value="1"/>
</dbReference>
<dbReference type="GO" id="GO:0005524">
    <property type="term" value="F:ATP binding"/>
    <property type="evidence" value="ECO:0007669"/>
    <property type="project" value="UniProtKB-KW"/>
</dbReference>
<gene>
    <name evidence="10" type="primary">nadD</name>
    <name evidence="12" type="ORF">KP77_03800</name>
</gene>
<name>A0A0C2SHF8_9BACL</name>
<protein>
    <recommendedName>
        <fullName evidence="10">Probable nicotinate-nucleotide adenylyltransferase</fullName>
        <ecNumber evidence="10">2.7.7.18</ecNumber>
    </recommendedName>
    <alternativeName>
        <fullName evidence="10">Deamido-NAD(+) diphosphorylase</fullName>
    </alternativeName>
    <alternativeName>
        <fullName evidence="10">Deamido-NAD(+) pyrophosphorylase</fullName>
    </alternativeName>
    <alternativeName>
        <fullName evidence="10">Nicotinate mononucleotide adenylyltransferase</fullName>
        <shortName evidence="10">NaMN adenylyltransferase</shortName>
    </alternativeName>
</protein>
<accession>A0A0C2SHF8</accession>
<dbReference type="SUPFAM" id="SSF52374">
    <property type="entry name" value="Nucleotidylyl transferase"/>
    <property type="match status" value="1"/>
</dbReference>
<evidence type="ECO:0000259" key="11">
    <source>
        <dbReference type="Pfam" id="PF01467"/>
    </source>
</evidence>
<keyword evidence="4 10" id="KW-0808">Transferase</keyword>
<evidence type="ECO:0000256" key="5">
    <source>
        <dbReference type="ARBA" id="ARBA00022695"/>
    </source>
</evidence>
<dbReference type="InterPro" id="IPR004821">
    <property type="entry name" value="Cyt_trans-like"/>
</dbReference>
<dbReference type="HAMAP" id="MF_00244">
    <property type="entry name" value="NaMN_adenylyltr"/>
    <property type="match status" value="1"/>
</dbReference>
<evidence type="ECO:0000313" key="12">
    <source>
        <dbReference type="EMBL" id="KIL53404.1"/>
    </source>
</evidence>
<dbReference type="NCBIfam" id="TIGR00482">
    <property type="entry name" value="nicotinate (nicotinamide) nucleotide adenylyltransferase"/>
    <property type="match status" value="1"/>
</dbReference>
<evidence type="ECO:0000256" key="1">
    <source>
        <dbReference type="ARBA" id="ARBA00002324"/>
    </source>
</evidence>
<dbReference type="GO" id="GO:0009435">
    <property type="term" value="P:NAD+ biosynthetic process"/>
    <property type="evidence" value="ECO:0007669"/>
    <property type="project" value="UniProtKB-UniRule"/>
</dbReference>
<feature type="domain" description="Cytidyltransferase-like" evidence="11">
    <location>
        <begin position="1"/>
        <end position="156"/>
    </location>
</feature>
<dbReference type="PANTHER" id="PTHR39321">
    <property type="entry name" value="NICOTINATE-NUCLEOTIDE ADENYLYLTRANSFERASE-RELATED"/>
    <property type="match status" value="1"/>
</dbReference>
<evidence type="ECO:0000256" key="9">
    <source>
        <dbReference type="ARBA" id="ARBA00048721"/>
    </source>
</evidence>
<keyword evidence="13" id="KW-1185">Reference proteome</keyword>
<comment type="caution">
    <text evidence="12">The sequence shown here is derived from an EMBL/GenBank/DDBJ whole genome shotgun (WGS) entry which is preliminary data.</text>
</comment>
<dbReference type="STRING" id="135826.KP77_03800"/>
<proteinExistence type="inferred from homology"/>
<dbReference type="InterPro" id="IPR005248">
    <property type="entry name" value="NadD/NMNAT"/>
</dbReference>
<dbReference type="Pfam" id="PF01467">
    <property type="entry name" value="CTP_transf_like"/>
    <property type="match status" value="1"/>
</dbReference>
<dbReference type="Proteomes" id="UP000031950">
    <property type="component" value="Unassembled WGS sequence"/>
</dbReference>
<dbReference type="AlphaFoldDB" id="A0A0C2SHF8"/>
<evidence type="ECO:0000256" key="7">
    <source>
        <dbReference type="ARBA" id="ARBA00022840"/>
    </source>
</evidence>
<comment type="similarity">
    <text evidence="10">Belongs to the NadD family.</text>
</comment>
<reference evidence="12 13" key="1">
    <citation type="submission" date="2015-01" db="EMBL/GenBank/DDBJ databases">
        <title>Genome sequence of Jeotgalibacillus alimentarius.</title>
        <authorList>
            <person name="Goh K.M."/>
            <person name="Chan K.-G."/>
            <person name="Yaakop A.S."/>
            <person name="Ee R."/>
            <person name="Gan H.M."/>
            <person name="Chan C.S."/>
        </authorList>
    </citation>
    <scope>NUCLEOTIDE SEQUENCE [LARGE SCALE GENOMIC DNA]</scope>
    <source>
        <strain evidence="12 13">YKJ-13</strain>
    </source>
</reference>
<keyword evidence="6 10" id="KW-0547">Nucleotide-binding</keyword>
<dbReference type="InterPro" id="IPR014729">
    <property type="entry name" value="Rossmann-like_a/b/a_fold"/>
</dbReference>
<evidence type="ECO:0000256" key="10">
    <source>
        <dbReference type="HAMAP-Rule" id="MF_00244"/>
    </source>
</evidence>